<dbReference type="EMBL" id="JYDO01000270">
    <property type="protein sequence ID" value="KRZ66061.1"/>
    <property type="molecule type" value="Genomic_DNA"/>
</dbReference>
<organism evidence="1 2">
    <name type="scientific">Trichinella papuae</name>
    <dbReference type="NCBI Taxonomy" id="268474"/>
    <lineage>
        <taxon>Eukaryota</taxon>
        <taxon>Metazoa</taxon>
        <taxon>Ecdysozoa</taxon>
        <taxon>Nematoda</taxon>
        <taxon>Enoplea</taxon>
        <taxon>Dorylaimia</taxon>
        <taxon>Trichinellida</taxon>
        <taxon>Trichinellidae</taxon>
        <taxon>Trichinella</taxon>
    </lineage>
</organism>
<evidence type="ECO:0000313" key="2">
    <source>
        <dbReference type="Proteomes" id="UP000054843"/>
    </source>
</evidence>
<accession>A0A0V1M2I8</accession>
<gene>
    <name evidence="1" type="ORF">T10_10975</name>
</gene>
<reference evidence="1 2" key="1">
    <citation type="submission" date="2015-01" db="EMBL/GenBank/DDBJ databases">
        <title>Evolution of Trichinella species and genotypes.</title>
        <authorList>
            <person name="Korhonen P.K."/>
            <person name="Edoardo P."/>
            <person name="Giuseppe L.R."/>
            <person name="Gasser R.B."/>
        </authorList>
    </citation>
    <scope>NUCLEOTIDE SEQUENCE [LARGE SCALE GENOMIC DNA]</scope>
    <source>
        <strain evidence="1">ISS1980</strain>
    </source>
</reference>
<comment type="caution">
    <text evidence="1">The sequence shown here is derived from an EMBL/GenBank/DDBJ whole genome shotgun (WGS) entry which is preliminary data.</text>
</comment>
<dbReference type="AlphaFoldDB" id="A0A0V1M2I8"/>
<keyword evidence="2" id="KW-1185">Reference proteome</keyword>
<name>A0A0V1M2I8_9BILA</name>
<proteinExistence type="predicted"/>
<dbReference type="Proteomes" id="UP000054843">
    <property type="component" value="Unassembled WGS sequence"/>
</dbReference>
<sequence>MQQRPHINGALTTESTDKYQSLLARKVVDAQHRLACNGNNRPLQALTVTATQATGSQGTLQRPITARYNTAVQQLLGVTTEHGTQATNRTVATVRRLPRP</sequence>
<evidence type="ECO:0000313" key="1">
    <source>
        <dbReference type="EMBL" id="KRZ66061.1"/>
    </source>
</evidence>
<protein>
    <submittedName>
        <fullName evidence="1">Uncharacterized protein</fullName>
    </submittedName>
</protein>